<evidence type="ECO:0000313" key="1">
    <source>
        <dbReference type="EMBL" id="EDX76747.1"/>
    </source>
</evidence>
<sequence>MKCRAYIILSGLLPLTRGEKHYHNDFLDCWGWEQGELGKLGKLGKMREMWL</sequence>
<dbReference type="EMBL" id="DS989845">
    <property type="protein sequence ID" value="EDX76747.1"/>
    <property type="molecule type" value="Genomic_DNA"/>
</dbReference>
<organism evidence="1 2">
    <name type="scientific">Coleofasciculus chthonoplastes PCC 7420</name>
    <dbReference type="NCBI Taxonomy" id="118168"/>
    <lineage>
        <taxon>Bacteria</taxon>
        <taxon>Bacillati</taxon>
        <taxon>Cyanobacteriota</taxon>
        <taxon>Cyanophyceae</taxon>
        <taxon>Coleofasciculales</taxon>
        <taxon>Coleofasciculaceae</taxon>
        <taxon>Coleofasciculus</taxon>
    </lineage>
</organism>
<dbReference type="Proteomes" id="UP000003835">
    <property type="component" value="Unassembled WGS sequence"/>
</dbReference>
<reference evidence="1 2" key="1">
    <citation type="submission" date="2008-07" db="EMBL/GenBank/DDBJ databases">
        <authorList>
            <person name="Tandeau de Marsac N."/>
            <person name="Ferriera S."/>
            <person name="Johnson J."/>
            <person name="Kravitz S."/>
            <person name="Beeson K."/>
            <person name="Sutton G."/>
            <person name="Rogers Y.-H."/>
            <person name="Friedman R."/>
            <person name="Frazier M."/>
            <person name="Venter J.C."/>
        </authorList>
    </citation>
    <scope>NUCLEOTIDE SEQUENCE [LARGE SCALE GENOMIC DNA]</scope>
    <source>
        <strain evidence="1 2">PCC 7420</strain>
    </source>
</reference>
<dbReference type="HOGENOM" id="CLU_3097677_0_0_3"/>
<name>B4VMQ8_9CYAN</name>
<accession>B4VMQ8</accession>
<evidence type="ECO:0000313" key="2">
    <source>
        <dbReference type="Proteomes" id="UP000003835"/>
    </source>
</evidence>
<keyword evidence="2" id="KW-1185">Reference proteome</keyword>
<dbReference type="AlphaFoldDB" id="B4VMQ8"/>
<protein>
    <submittedName>
        <fullName evidence="1">Uncharacterized protein</fullName>
    </submittedName>
</protein>
<gene>
    <name evidence="1" type="ORF">MC7420_1750</name>
</gene>
<proteinExistence type="predicted"/>